<evidence type="ECO:0000256" key="1">
    <source>
        <dbReference type="ARBA" id="ARBA00022679"/>
    </source>
</evidence>
<name>A0ABU9IL80_9FLAO</name>
<dbReference type="SUPFAM" id="SSF53756">
    <property type="entry name" value="UDP-Glycosyltransferase/glycogen phosphorylase"/>
    <property type="match status" value="1"/>
</dbReference>
<feature type="domain" description="Glycosyltransferase subfamily 4-like N-terminal" evidence="3">
    <location>
        <begin position="19"/>
        <end position="182"/>
    </location>
</feature>
<dbReference type="Pfam" id="PF13439">
    <property type="entry name" value="Glyco_transf_4"/>
    <property type="match status" value="1"/>
</dbReference>
<dbReference type="EC" id="2.4.-.-" evidence="4"/>
<keyword evidence="1 4" id="KW-0808">Transferase</keyword>
<protein>
    <submittedName>
        <fullName evidence="4">Glycosyltransferase family 4 protein</fullName>
        <ecNumber evidence="4">2.4.-.-</ecNumber>
    </submittedName>
</protein>
<evidence type="ECO:0000259" key="2">
    <source>
        <dbReference type="Pfam" id="PF00534"/>
    </source>
</evidence>
<dbReference type="PANTHER" id="PTHR46401">
    <property type="entry name" value="GLYCOSYLTRANSFERASE WBBK-RELATED"/>
    <property type="match status" value="1"/>
</dbReference>
<evidence type="ECO:0000313" key="5">
    <source>
        <dbReference type="Proteomes" id="UP001485226"/>
    </source>
</evidence>
<dbReference type="EMBL" id="JBBYHS010000002">
    <property type="protein sequence ID" value="MEL1252668.1"/>
    <property type="molecule type" value="Genomic_DNA"/>
</dbReference>
<keyword evidence="4" id="KW-0328">Glycosyltransferase</keyword>
<evidence type="ECO:0000313" key="4">
    <source>
        <dbReference type="EMBL" id="MEL1252668.1"/>
    </source>
</evidence>
<dbReference type="Gene3D" id="3.40.50.2000">
    <property type="entry name" value="Glycogen Phosphorylase B"/>
    <property type="match status" value="2"/>
</dbReference>
<dbReference type="GO" id="GO:0016757">
    <property type="term" value="F:glycosyltransferase activity"/>
    <property type="evidence" value="ECO:0007669"/>
    <property type="project" value="UniProtKB-KW"/>
</dbReference>
<dbReference type="InterPro" id="IPR001296">
    <property type="entry name" value="Glyco_trans_1"/>
</dbReference>
<dbReference type="InterPro" id="IPR028098">
    <property type="entry name" value="Glyco_trans_4-like_N"/>
</dbReference>
<evidence type="ECO:0000259" key="3">
    <source>
        <dbReference type="Pfam" id="PF13439"/>
    </source>
</evidence>
<sequence>MKIAFLTPEYPHPNTGNSGGIGTSIKNLAIGLLAEGVEVRVLVYGQNEDSCFEDNGVFVQTIKNVKLKGLSWFLTKKKIEKIINQLHSDNKIDVIEAPDWTGMTSFIKPDKCPLVIRLHGSDAYFCHMDNRPVKWINKFHEKRALQKADALLSVSSYTAETTNMVFGLNKSFTIIPNGIDTNLFHFEKIADTNEKQVLYFGSLIRKKGLLELPLIFNKVIEKNPDAKLVLIGKDVPDVISGNSSTWQMMQSLFSDQAFKNVTYLGSIPYSKIKEKIEQATVCVFPSFAEAFPLSWLEAMVMAKPIVASNIGWANEMIDDEVNGFLINPVNHSGFAQKISDILNNEKMCLKIGKSARERVEKDYDIKGIAKQNIEFYKKMINQNNNLRLWL</sequence>
<dbReference type="Proteomes" id="UP001485226">
    <property type="component" value="Unassembled WGS sequence"/>
</dbReference>
<dbReference type="PANTHER" id="PTHR46401:SF2">
    <property type="entry name" value="GLYCOSYLTRANSFERASE WBBK-RELATED"/>
    <property type="match status" value="1"/>
</dbReference>
<accession>A0ABU9IL80</accession>
<dbReference type="Pfam" id="PF00534">
    <property type="entry name" value="Glycos_transf_1"/>
    <property type="match status" value="1"/>
</dbReference>
<feature type="domain" description="Glycosyl transferase family 1" evidence="2">
    <location>
        <begin position="184"/>
        <end position="358"/>
    </location>
</feature>
<dbReference type="RefSeq" id="WP_341689267.1">
    <property type="nucleotide sequence ID" value="NZ_JBBYHS010000002.1"/>
</dbReference>
<gene>
    <name evidence="4" type="ORF">AAEO57_02670</name>
</gene>
<organism evidence="4 5">
    <name type="scientific">Flavobacterium calami</name>
    <dbReference type="NCBI Taxonomy" id="3139144"/>
    <lineage>
        <taxon>Bacteria</taxon>
        <taxon>Pseudomonadati</taxon>
        <taxon>Bacteroidota</taxon>
        <taxon>Flavobacteriia</taxon>
        <taxon>Flavobacteriales</taxon>
        <taxon>Flavobacteriaceae</taxon>
        <taxon>Flavobacterium</taxon>
    </lineage>
</organism>
<dbReference type="CDD" id="cd03801">
    <property type="entry name" value="GT4_PimA-like"/>
    <property type="match status" value="1"/>
</dbReference>
<reference evidence="4 5" key="1">
    <citation type="submission" date="2024-04" db="EMBL/GenBank/DDBJ databases">
        <title>Flavobacterium sp. DGU38 16S ribosomal RNA gene Genome sequencing and assembly.</title>
        <authorList>
            <person name="Park S."/>
        </authorList>
    </citation>
    <scope>NUCLEOTIDE SEQUENCE [LARGE SCALE GENOMIC DNA]</scope>
    <source>
        <strain evidence="4 5">DGU38</strain>
    </source>
</reference>
<proteinExistence type="predicted"/>
<comment type="caution">
    <text evidence="4">The sequence shown here is derived from an EMBL/GenBank/DDBJ whole genome shotgun (WGS) entry which is preliminary data.</text>
</comment>
<keyword evidence="5" id="KW-1185">Reference proteome</keyword>